<dbReference type="STRING" id="375175.AYR53_06930"/>
<proteinExistence type="predicted"/>
<sequence length="396" mass="43995">MTTKFPLFPVSMVGSWPRNPDVLAAIKAIGKPDFSQASLDAVARQQEISVIKMEEQLGLDVISDGELNRDNYASYVAQRFDGIELMDMLRFSDVLGSDCSFADELINRAGVKLSAINNAVCVGKLGYAQGLTVEDLQFLKQQTKQPVKIELPGPYLLARSIWVPNASMPAYKNQEEMAEDILKLLTKEVQHLQAIGVDIIQIDEPVLTEIVFSAASNSERSFMCSSLSKKRDKADELAFATDLIKRLFAQIDRSKSIAALHTCRGNWGTDENAMLSGSYAPLVDTFNEISPDLLFLEFSVKRAGDISELYDNGLNKTFALGIGSTNPRSSEIENPYDIMARVEKALQYLPKEKIWLNPDCGFGTFSNSVISNAEVAERKMRAIVRAAKLLRKKYQE</sequence>
<dbReference type="CDD" id="cd03311">
    <property type="entry name" value="CIMS_C_terminal_like"/>
    <property type="match status" value="1"/>
</dbReference>
<gene>
    <name evidence="2" type="ORF">AYR53_06930</name>
</gene>
<dbReference type="GeneID" id="42981985"/>
<protein>
    <recommendedName>
        <fullName evidence="1">Cobalamin-independent methionine synthase MetE C-terminal/archaeal domain-containing protein</fullName>
    </recommendedName>
</protein>
<dbReference type="GO" id="GO:0008270">
    <property type="term" value="F:zinc ion binding"/>
    <property type="evidence" value="ECO:0007669"/>
    <property type="project" value="InterPro"/>
</dbReference>
<dbReference type="PANTHER" id="PTHR43844:SF1">
    <property type="entry name" value="METHIONINE SYNTHASE"/>
    <property type="match status" value="1"/>
</dbReference>
<dbReference type="OrthoDB" id="244285at2"/>
<reference evidence="2 3" key="1">
    <citation type="submission" date="2016-03" db="EMBL/GenBank/DDBJ databases">
        <title>Pediococcus and Lactobacillus from brewery environment - whole genome sequencing and assembly.</title>
        <authorList>
            <person name="Behr J."/>
            <person name="Geissler A.J."/>
            <person name="Vogel R.F."/>
        </authorList>
    </citation>
    <scope>NUCLEOTIDE SEQUENCE [LARGE SCALE GENOMIC DNA]</scope>
    <source>
        <strain evidence="2 3">TMW 1.1989</strain>
    </source>
</reference>
<dbReference type="Proteomes" id="UP000078582">
    <property type="component" value="Chromosome"/>
</dbReference>
<accession>A0A192H2R6</accession>
<dbReference type="AlphaFoldDB" id="A0A192H2R6"/>
<dbReference type="InterPro" id="IPR002629">
    <property type="entry name" value="Met_Synth_C/arc"/>
</dbReference>
<dbReference type="EMBL" id="CP014873">
    <property type="protein sequence ID" value="ANK62522.1"/>
    <property type="molecule type" value="Genomic_DNA"/>
</dbReference>
<keyword evidence="3" id="KW-1185">Reference proteome</keyword>
<evidence type="ECO:0000313" key="2">
    <source>
        <dbReference type="EMBL" id="ANK62522.1"/>
    </source>
</evidence>
<dbReference type="InterPro" id="IPR038071">
    <property type="entry name" value="UROD/MetE-like_sf"/>
</dbReference>
<organism evidence="2 3">
    <name type="scientific">Loigolactobacillus backii</name>
    <dbReference type="NCBI Taxonomy" id="375175"/>
    <lineage>
        <taxon>Bacteria</taxon>
        <taxon>Bacillati</taxon>
        <taxon>Bacillota</taxon>
        <taxon>Bacilli</taxon>
        <taxon>Lactobacillales</taxon>
        <taxon>Lactobacillaceae</taxon>
        <taxon>Loigolactobacillus</taxon>
    </lineage>
</organism>
<feature type="domain" description="Cobalamin-independent methionine synthase MetE C-terminal/archaeal" evidence="1">
    <location>
        <begin position="8"/>
        <end position="368"/>
    </location>
</feature>
<dbReference type="SUPFAM" id="SSF51726">
    <property type="entry name" value="UROD/MetE-like"/>
    <property type="match status" value="1"/>
</dbReference>
<dbReference type="GO" id="GO:0003871">
    <property type="term" value="F:5-methyltetrahydropteroyltriglutamate-homocysteine S-methyltransferase activity"/>
    <property type="evidence" value="ECO:0007669"/>
    <property type="project" value="InterPro"/>
</dbReference>
<name>A0A192H2R6_9LACO</name>
<dbReference type="Pfam" id="PF01717">
    <property type="entry name" value="Meth_synt_2"/>
    <property type="match status" value="1"/>
</dbReference>
<dbReference type="RefSeq" id="WP_068281052.1">
    <property type="nucleotide sequence ID" value="NZ_CP014873.1"/>
</dbReference>
<dbReference type="GO" id="GO:0009086">
    <property type="term" value="P:methionine biosynthetic process"/>
    <property type="evidence" value="ECO:0007669"/>
    <property type="project" value="InterPro"/>
</dbReference>
<evidence type="ECO:0000259" key="1">
    <source>
        <dbReference type="Pfam" id="PF01717"/>
    </source>
</evidence>
<evidence type="ECO:0000313" key="3">
    <source>
        <dbReference type="Proteomes" id="UP000078582"/>
    </source>
</evidence>
<dbReference type="Gene3D" id="3.20.20.210">
    <property type="match status" value="1"/>
</dbReference>
<dbReference type="PANTHER" id="PTHR43844">
    <property type="entry name" value="METHIONINE SYNTHASE"/>
    <property type="match status" value="1"/>
</dbReference>